<proteinExistence type="predicted"/>
<dbReference type="Gene3D" id="3.30.160.60">
    <property type="entry name" value="Classic Zinc Finger"/>
    <property type="match status" value="2"/>
</dbReference>
<dbReference type="Pfam" id="PF00096">
    <property type="entry name" value="zf-C2H2"/>
    <property type="match status" value="2"/>
</dbReference>
<keyword evidence="5" id="KW-0862">Zinc</keyword>
<evidence type="ECO:0000256" key="3">
    <source>
        <dbReference type="ARBA" id="ARBA00022737"/>
    </source>
</evidence>
<keyword evidence="6" id="KW-0539">Nucleus</keyword>
<dbReference type="EMBL" id="HBHW01045298">
    <property type="protein sequence ID" value="CAE0067112.1"/>
    <property type="molecule type" value="Transcribed_RNA"/>
</dbReference>
<evidence type="ECO:0000256" key="2">
    <source>
        <dbReference type="ARBA" id="ARBA00022723"/>
    </source>
</evidence>
<evidence type="ECO:0000256" key="5">
    <source>
        <dbReference type="ARBA" id="ARBA00022833"/>
    </source>
</evidence>
<keyword evidence="4 7" id="KW-0863">Zinc-finger</keyword>
<feature type="domain" description="C2H2-type" evidence="9">
    <location>
        <begin position="144"/>
        <end position="172"/>
    </location>
</feature>
<dbReference type="GO" id="GO:0005634">
    <property type="term" value="C:nucleus"/>
    <property type="evidence" value="ECO:0007669"/>
    <property type="project" value="UniProtKB-SubCell"/>
</dbReference>
<dbReference type="AlphaFoldDB" id="A0A7S3ENZ3"/>
<comment type="subcellular location">
    <subcellularLocation>
        <location evidence="1">Nucleus</location>
    </subcellularLocation>
</comment>
<dbReference type="PANTHER" id="PTHR24394:SF29">
    <property type="entry name" value="MYONEURIN"/>
    <property type="match status" value="1"/>
</dbReference>
<dbReference type="InterPro" id="IPR013087">
    <property type="entry name" value="Znf_C2H2_type"/>
</dbReference>
<sequence>MLMIDWMSQQTGKEGGVHRMSLSFLLGDDAKEGSESPDEKKEKKKGEGESKKASVVHQCPVCHAICKFKSEVLYHEYLHGLNNDLTICHECQMGFTKMFTYRSHVKCVHEKVKRYFCKECGKGFYFRKGLRKHEITMHANPEQFICSSCATAFATNDQLQRHYRTVHGAGSSKDV</sequence>
<evidence type="ECO:0000256" key="6">
    <source>
        <dbReference type="ARBA" id="ARBA00023242"/>
    </source>
</evidence>
<protein>
    <recommendedName>
        <fullName evidence="9">C2H2-type domain-containing protein</fullName>
    </recommendedName>
</protein>
<keyword evidence="3" id="KW-0677">Repeat</keyword>
<dbReference type="InterPro" id="IPR036236">
    <property type="entry name" value="Znf_C2H2_sf"/>
</dbReference>
<evidence type="ECO:0000313" key="10">
    <source>
        <dbReference type="EMBL" id="CAE0067111.1"/>
    </source>
</evidence>
<organism evidence="11">
    <name type="scientific">Rhodosorus marinus</name>
    <dbReference type="NCBI Taxonomy" id="101924"/>
    <lineage>
        <taxon>Eukaryota</taxon>
        <taxon>Rhodophyta</taxon>
        <taxon>Stylonematophyceae</taxon>
        <taxon>Stylonematales</taxon>
        <taxon>Stylonemataceae</taxon>
        <taxon>Rhodosorus</taxon>
    </lineage>
</organism>
<dbReference type="SMART" id="SM00355">
    <property type="entry name" value="ZnF_C2H2"/>
    <property type="match status" value="4"/>
</dbReference>
<dbReference type="PROSITE" id="PS50157">
    <property type="entry name" value="ZINC_FINGER_C2H2_2"/>
    <property type="match status" value="2"/>
</dbReference>
<dbReference type="GO" id="GO:0000981">
    <property type="term" value="F:DNA-binding transcription factor activity, RNA polymerase II-specific"/>
    <property type="evidence" value="ECO:0007669"/>
    <property type="project" value="TreeGrafter"/>
</dbReference>
<dbReference type="PANTHER" id="PTHR24394">
    <property type="entry name" value="ZINC FINGER PROTEIN"/>
    <property type="match status" value="1"/>
</dbReference>
<evidence type="ECO:0000256" key="7">
    <source>
        <dbReference type="PROSITE-ProRule" id="PRU00042"/>
    </source>
</evidence>
<evidence type="ECO:0000256" key="1">
    <source>
        <dbReference type="ARBA" id="ARBA00004123"/>
    </source>
</evidence>
<keyword evidence="2" id="KW-0479">Metal-binding</keyword>
<feature type="region of interest" description="Disordered" evidence="8">
    <location>
        <begin position="28"/>
        <end position="49"/>
    </location>
</feature>
<dbReference type="SUPFAM" id="SSF57667">
    <property type="entry name" value="beta-beta-alpha zinc fingers"/>
    <property type="match status" value="1"/>
</dbReference>
<accession>A0A7S3ENZ3</accession>
<evidence type="ECO:0000256" key="4">
    <source>
        <dbReference type="ARBA" id="ARBA00022771"/>
    </source>
</evidence>
<name>A0A7S3ENZ3_9RHOD</name>
<reference evidence="11" key="1">
    <citation type="submission" date="2021-01" db="EMBL/GenBank/DDBJ databases">
        <authorList>
            <person name="Corre E."/>
            <person name="Pelletier E."/>
            <person name="Niang G."/>
            <person name="Scheremetjew M."/>
            <person name="Finn R."/>
            <person name="Kale V."/>
            <person name="Holt S."/>
            <person name="Cochrane G."/>
            <person name="Meng A."/>
            <person name="Brown T."/>
            <person name="Cohen L."/>
        </authorList>
    </citation>
    <scope>NUCLEOTIDE SEQUENCE</scope>
    <source>
        <strain evidence="11">CCMP 769</strain>
    </source>
</reference>
<evidence type="ECO:0000256" key="8">
    <source>
        <dbReference type="SAM" id="MobiDB-lite"/>
    </source>
</evidence>
<feature type="domain" description="C2H2-type" evidence="9">
    <location>
        <begin position="115"/>
        <end position="143"/>
    </location>
</feature>
<dbReference type="EMBL" id="HBHW01045300">
    <property type="protein sequence ID" value="CAE0067114.1"/>
    <property type="molecule type" value="Transcribed_RNA"/>
</dbReference>
<dbReference type="EMBL" id="HBHW01045297">
    <property type="protein sequence ID" value="CAE0067111.1"/>
    <property type="molecule type" value="Transcribed_RNA"/>
</dbReference>
<evidence type="ECO:0000313" key="11">
    <source>
        <dbReference type="EMBL" id="CAE0067112.1"/>
    </source>
</evidence>
<gene>
    <name evidence="10" type="ORF">RMAR00112_LOCUS35187</name>
    <name evidence="11" type="ORF">RMAR00112_LOCUS35188</name>
    <name evidence="12" type="ORF">RMAR00112_LOCUS35190</name>
</gene>
<dbReference type="PROSITE" id="PS00028">
    <property type="entry name" value="ZINC_FINGER_C2H2_1"/>
    <property type="match status" value="2"/>
</dbReference>
<evidence type="ECO:0000313" key="12">
    <source>
        <dbReference type="EMBL" id="CAE0067114.1"/>
    </source>
</evidence>
<dbReference type="GO" id="GO:0008270">
    <property type="term" value="F:zinc ion binding"/>
    <property type="evidence" value="ECO:0007669"/>
    <property type="project" value="UniProtKB-KW"/>
</dbReference>
<evidence type="ECO:0000259" key="9">
    <source>
        <dbReference type="PROSITE" id="PS50157"/>
    </source>
</evidence>